<dbReference type="STRING" id="1189325.SAMN04488119_101235"/>
<feature type="transmembrane region" description="Helical" evidence="6">
    <location>
        <begin position="62"/>
        <end position="79"/>
    </location>
</feature>
<evidence type="ECO:0000256" key="3">
    <source>
        <dbReference type="ARBA" id="ARBA00022692"/>
    </source>
</evidence>
<evidence type="ECO:0000256" key="4">
    <source>
        <dbReference type="ARBA" id="ARBA00022989"/>
    </source>
</evidence>
<feature type="transmembrane region" description="Helical" evidence="6">
    <location>
        <begin position="113"/>
        <end position="136"/>
    </location>
</feature>
<keyword evidence="2" id="KW-1003">Cell membrane</keyword>
<feature type="transmembrane region" description="Helical" evidence="6">
    <location>
        <begin position="280"/>
        <end position="310"/>
    </location>
</feature>
<dbReference type="Pfam" id="PF02653">
    <property type="entry name" value="BPD_transp_2"/>
    <property type="match status" value="1"/>
</dbReference>
<keyword evidence="8" id="KW-1185">Reference proteome</keyword>
<dbReference type="CDD" id="cd06580">
    <property type="entry name" value="TM_PBP1_transp_TpRbsC_like"/>
    <property type="match status" value="1"/>
</dbReference>
<evidence type="ECO:0000256" key="6">
    <source>
        <dbReference type="SAM" id="Phobius"/>
    </source>
</evidence>
<proteinExistence type="predicted"/>
<keyword evidence="3 6" id="KW-0812">Transmembrane</keyword>
<sequence>MIRVEPRTPSRALAAAVPVLSAAAALALAAIPLALAGADLAEAYALMAKGVFGSRFALSETLTRATPLILTGLAAALAFRARLWNIGGEGQLYLGALAAAAVGSGAVSGPSWLLIPLVLAAGAAAGAAGMAGPAWLKIRFGADEVVTTLLMNFVVILFVQMMLEGPMQDPMGMGWPQSAPVLDEATLPRLAERTRLHAGLPIALALVVAAHVALSRTVWGLKIRAVGENAAAARHAGIPVGRTLMSAALVSGALAGLAGAGEVAGLKGYLTADLSPGYGYAGIVAAMLAGLSPLGVAASAAYIAAVFVGADSMSRALGVSNYLADLVVALSLLSVLVGGFFARNRIVLVRAGKAGEGA</sequence>
<dbReference type="GO" id="GO:0005886">
    <property type="term" value="C:plasma membrane"/>
    <property type="evidence" value="ECO:0007669"/>
    <property type="project" value="UniProtKB-SubCell"/>
</dbReference>
<evidence type="ECO:0000313" key="7">
    <source>
        <dbReference type="EMBL" id="SHN61991.1"/>
    </source>
</evidence>
<evidence type="ECO:0000256" key="5">
    <source>
        <dbReference type="ARBA" id="ARBA00023136"/>
    </source>
</evidence>
<gene>
    <name evidence="7" type="ORF">SAMN05216200_103236</name>
</gene>
<evidence type="ECO:0000256" key="1">
    <source>
        <dbReference type="ARBA" id="ARBA00004651"/>
    </source>
</evidence>
<protein>
    <submittedName>
        <fullName evidence="7">Simple sugar transport system permease protein</fullName>
    </submittedName>
</protein>
<keyword evidence="4 6" id="KW-1133">Transmembrane helix</keyword>
<accession>A0A1M7SU62</accession>
<evidence type="ECO:0000256" key="2">
    <source>
        <dbReference type="ARBA" id="ARBA00022475"/>
    </source>
</evidence>
<reference evidence="7 8" key="1">
    <citation type="submission" date="2016-12" db="EMBL/GenBank/DDBJ databases">
        <authorList>
            <person name="Song W.-J."/>
            <person name="Kurnit D.M."/>
        </authorList>
    </citation>
    <scope>NUCLEOTIDE SEQUENCE [LARGE SCALE GENOMIC DNA]</scope>
    <source>
        <strain evidence="7 8">CGMCC 1.10808</strain>
    </source>
</reference>
<dbReference type="AlphaFoldDB" id="A0A1M7SU62"/>
<evidence type="ECO:0000313" key="8">
    <source>
        <dbReference type="Proteomes" id="UP000184066"/>
    </source>
</evidence>
<feature type="transmembrane region" description="Helical" evidence="6">
    <location>
        <begin position="91"/>
        <end position="107"/>
    </location>
</feature>
<dbReference type="GO" id="GO:0022857">
    <property type="term" value="F:transmembrane transporter activity"/>
    <property type="evidence" value="ECO:0007669"/>
    <property type="project" value="InterPro"/>
</dbReference>
<feature type="transmembrane region" description="Helical" evidence="6">
    <location>
        <begin position="240"/>
        <end position="260"/>
    </location>
</feature>
<organism evidence="7 8">
    <name type="scientific">Oceanicella actignis</name>
    <dbReference type="NCBI Taxonomy" id="1189325"/>
    <lineage>
        <taxon>Bacteria</taxon>
        <taxon>Pseudomonadati</taxon>
        <taxon>Pseudomonadota</taxon>
        <taxon>Alphaproteobacteria</taxon>
        <taxon>Rhodobacterales</taxon>
        <taxon>Paracoccaceae</taxon>
        <taxon>Oceanicella</taxon>
    </lineage>
</organism>
<keyword evidence="5 6" id="KW-0472">Membrane</keyword>
<feature type="transmembrane region" description="Helical" evidence="6">
    <location>
        <begin position="145"/>
        <end position="163"/>
    </location>
</feature>
<dbReference type="PANTHER" id="PTHR47089">
    <property type="entry name" value="ABC TRANSPORTER, PERMEASE PROTEIN"/>
    <property type="match status" value="1"/>
</dbReference>
<keyword evidence="7" id="KW-0813">Transport</keyword>
<feature type="transmembrane region" description="Helical" evidence="6">
    <location>
        <begin position="198"/>
        <end position="219"/>
    </location>
</feature>
<dbReference type="Proteomes" id="UP000184066">
    <property type="component" value="Unassembled WGS sequence"/>
</dbReference>
<dbReference type="PANTHER" id="PTHR47089:SF1">
    <property type="entry name" value="GUANOSINE ABC TRANSPORTER PERMEASE PROTEIN NUPP"/>
    <property type="match status" value="1"/>
</dbReference>
<keyword evidence="7" id="KW-0762">Sugar transport</keyword>
<dbReference type="EMBL" id="FRDL01000003">
    <property type="protein sequence ID" value="SHN61991.1"/>
    <property type="molecule type" value="Genomic_DNA"/>
</dbReference>
<name>A0A1M7SU62_9RHOB</name>
<feature type="transmembrane region" description="Helical" evidence="6">
    <location>
        <begin position="322"/>
        <end position="342"/>
    </location>
</feature>
<comment type="subcellular location">
    <subcellularLocation>
        <location evidence="1">Cell membrane</location>
        <topology evidence="1">Multi-pass membrane protein</topology>
    </subcellularLocation>
</comment>
<dbReference type="InterPro" id="IPR001851">
    <property type="entry name" value="ABC_transp_permease"/>
</dbReference>
<dbReference type="OrthoDB" id="9809785at2"/>